<evidence type="ECO:0000259" key="1">
    <source>
        <dbReference type="Pfam" id="PF13966"/>
    </source>
</evidence>
<dbReference type="PANTHER" id="PTHR33116:SF66">
    <property type="entry name" value="REVERSE TRANSCRIPTASE ZINC-BINDING DOMAIN-CONTAINING PROTEIN"/>
    <property type="match status" value="1"/>
</dbReference>
<dbReference type="EMBL" id="BDDD01004996">
    <property type="protein sequence ID" value="GAV88622.1"/>
    <property type="molecule type" value="Genomic_DNA"/>
</dbReference>
<dbReference type="Pfam" id="PF13966">
    <property type="entry name" value="zf-RVT"/>
    <property type="match status" value="1"/>
</dbReference>
<gene>
    <name evidence="2" type="ORF">CFOL_v3_32044</name>
</gene>
<feature type="domain" description="Reverse transcriptase zinc-binding" evidence="1">
    <location>
        <begin position="1"/>
        <end position="85"/>
    </location>
</feature>
<comment type="caution">
    <text evidence="2">The sequence shown here is derived from an EMBL/GenBank/DDBJ whole genome shotgun (WGS) entry which is preliminary data.</text>
</comment>
<dbReference type="Proteomes" id="UP000187406">
    <property type="component" value="Unassembled WGS sequence"/>
</dbReference>
<feature type="non-terminal residue" evidence="2">
    <location>
        <position position="168"/>
    </location>
</feature>
<evidence type="ECO:0000313" key="3">
    <source>
        <dbReference type="Proteomes" id="UP000187406"/>
    </source>
</evidence>
<evidence type="ECO:0000313" key="2">
    <source>
        <dbReference type="EMBL" id="GAV88622.1"/>
    </source>
</evidence>
<feature type="non-terminal residue" evidence="2">
    <location>
        <position position="1"/>
    </location>
</feature>
<reference evidence="3" key="1">
    <citation type="submission" date="2016-04" db="EMBL/GenBank/DDBJ databases">
        <title>Cephalotus genome sequencing.</title>
        <authorList>
            <person name="Fukushima K."/>
            <person name="Hasebe M."/>
            <person name="Fang X."/>
        </authorList>
    </citation>
    <scope>NUCLEOTIDE SEQUENCE [LARGE SCALE GENOMIC DNA]</scope>
    <source>
        <strain evidence="3">cv. St1</strain>
    </source>
</reference>
<keyword evidence="3" id="KW-1185">Reference proteome</keyword>
<dbReference type="OrthoDB" id="1622315at2759"/>
<sequence>FSTKRAWESIRASAPPVGWAKVVWHPSRIPKHAFCLWMAILDALKTLYKLSQLGILPSACCLFNCDDNESLEHLFFACPYTQHIWIDILSKYNINRKILPWAEEILWFAKHANGKKPPQVFIKLAIGATVYHIWMERSRRSFKNCFLPPESIIHKIQSDVATKMTRHK</sequence>
<name>A0A1Q3D839_CEPFO</name>
<organism evidence="2 3">
    <name type="scientific">Cephalotus follicularis</name>
    <name type="common">Albany pitcher plant</name>
    <dbReference type="NCBI Taxonomy" id="3775"/>
    <lineage>
        <taxon>Eukaryota</taxon>
        <taxon>Viridiplantae</taxon>
        <taxon>Streptophyta</taxon>
        <taxon>Embryophyta</taxon>
        <taxon>Tracheophyta</taxon>
        <taxon>Spermatophyta</taxon>
        <taxon>Magnoliopsida</taxon>
        <taxon>eudicotyledons</taxon>
        <taxon>Gunneridae</taxon>
        <taxon>Pentapetalae</taxon>
        <taxon>rosids</taxon>
        <taxon>fabids</taxon>
        <taxon>Oxalidales</taxon>
        <taxon>Cephalotaceae</taxon>
        <taxon>Cephalotus</taxon>
    </lineage>
</organism>
<dbReference type="AlphaFoldDB" id="A0A1Q3D839"/>
<protein>
    <submittedName>
        <fullName evidence="2">Zf-RVT domain-containing protein</fullName>
    </submittedName>
</protein>
<dbReference type="PANTHER" id="PTHR33116">
    <property type="entry name" value="REVERSE TRANSCRIPTASE ZINC-BINDING DOMAIN-CONTAINING PROTEIN-RELATED-RELATED"/>
    <property type="match status" value="1"/>
</dbReference>
<dbReference type="InParanoid" id="A0A1Q3D839"/>
<accession>A0A1Q3D839</accession>
<proteinExistence type="predicted"/>
<dbReference type="InterPro" id="IPR026960">
    <property type="entry name" value="RVT-Znf"/>
</dbReference>